<evidence type="ECO:0000256" key="3">
    <source>
        <dbReference type="ARBA" id="ARBA00023136"/>
    </source>
</evidence>
<dbReference type="HAMAP" id="MF_02033">
    <property type="entry name" value="FtsA"/>
    <property type="match status" value="1"/>
</dbReference>
<protein>
    <recommendedName>
        <fullName evidence="5 6">Cell division protein FtsA</fullName>
    </recommendedName>
</protein>
<keyword evidence="4 5" id="KW-0131">Cell cycle</keyword>
<evidence type="ECO:0000256" key="5">
    <source>
        <dbReference type="HAMAP-Rule" id="MF_02033"/>
    </source>
</evidence>
<organism evidence="8 9">
    <name type="scientific">Candidatus Blackburnbacteria bacterium RIFCSPLOWO2_01_FULL_40_20</name>
    <dbReference type="NCBI Taxonomy" id="1797519"/>
    <lineage>
        <taxon>Bacteria</taxon>
        <taxon>Candidatus Blackburniibacteriota</taxon>
    </lineage>
</organism>
<evidence type="ECO:0000313" key="9">
    <source>
        <dbReference type="Proteomes" id="UP000178659"/>
    </source>
</evidence>
<comment type="caution">
    <text evidence="8">The sequence shown here is derived from an EMBL/GenBank/DDBJ whole genome shotgun (WGS) entry which is preliminary data.</text>
</comment>
<dbReference type="Proteomes" id="UP000178659">
    <property type="component" value="Unassembled WGS sequence"/>
</dbReference>
<dbReference type="CDD" id="cd24048">
    <property type="entry name" value="ASKHA_NBD_FtsA"/>
    <property type="match status" value="1"/>
</dbReference>
<proteinExistence type="inferred from homology"/>
<comment type="subcellular location">
    <subcellularLocation>
        <location evidence="5">Cell membrane</location>
        <topology evidence="5">Peripheral membrane protein</topology>
        <orientation evidence="5">Cytoplasmic side</orientation>
    </subcellularLocation>
    <text evidence="5">Localizes to the Z ring in an FtsZ-dependent manner. Targeted to the membrane through a conserved C-terminal amphipathic helix.</text>
</comment>
<dbReference type="InterPro" id="IPR043129">
    <property type="entry name" value="ATPase_NBD"/>
</dbReference>
<comment type="function">
    <text evidence="5 6">Cell division protein that is involved in the assembly of the Z ring. May serve as a membrane anchor for the Z ring.</text>
</comment>
<comment type="subunit">
    <text evidence="5">Self-interacts. Interacts with FtsZ.</text>
</comment>
<dbReference type="Gene3D" id="3.30.1490.110">
    <property type="match status" value="1"/>
</dbReference>
<comment type="similarity">
    <text evidence="5 6">Belongs to the FtsA/MreB family.</text>
</comment>
<accession>A0A1G1VDQ3</accession>
<evidence type="ECO:0000256" key="2">
    <source>
        <dbReference type="ARBA" id="ARBA00022618"/>
    </source>
</evidence>
<dbReference type="PANTHER" id="PTHR32432:SF4">
    <property type="entry name" value="CELL DIVISION PROTEIN FTSA"/>
    <property type="match status" value="1"/>
</dbReference>
<dbReference type="InterPro" id="IPR050696">
    <property type="entry name" value="FtsA/MreB"/>
</dbReference>
<dbReference type="PANTHER" id="PTHR32432">
    <property type="entry name" value="CELL DIVISION PROTEIN FTSA-RELATED"/>
    <property type="match status" value="1"/>
</dbReference>
<dbReference type="SUPFAM" id="SSF53067">
    <property type="entry name" value="Actin-like ATPase domain"/>
    <property type="match status" value="2"/>
</dbReference>
<dbReference type="Pfam" id="PF02491">
    <property type="entry name" value="SHS2_FTSA"/>
    <property type="match status" value="1"/>
</dbReference>
<dbReference type="GO" id="GO:0032153">
    <property type="term" value="C:cell division site"/>
    <property type="evidence" value="ECO:0007669"/>
    <property type="project" value="UniProtKB-UniRule"/>
</dbReference>
<feature type="domain" description="SHS2" evidence="7">
    <location>
        <begin position="7"/>
        <end position="196"/>
    </location>
</feature>
<dbReference type="GO" id="GO:0043093">
    <property type="term" value="P:FtsZ-dependent cytokinesis"/>
    <property type="evidence" value="ECO:0007669"/>
    <property type="project" value="UniProtKB-UniRule"/>
</dbReference>
<reference evidence="8 9" key="1">
    <citation type="journal article" date="2016" name="Nat. Commun.">
        <title>Thousands of microbial genomes shed light on interconnected biogeochemical processes in an aquifer system.</title>
        <authorList>
            <person name="Anantharaman K."/>
            <person name="Brown C.T."/>
            <person name="Hug L.A."/>
            <person name="Sharon I."/>
            <person name="Castelle C.J."/>
            <person name="Probst A.J."/>
            <person name="Thomas B.C."/>
            <person name="Singh A."/>
            <person name="Wilkins M.J."/>
            <person name="Karaoz U."/>
            <person name="Brodie E.L."/>
            <person name="Williams K.H."/>
            <person name="Hubbard S.S."/>
            <person name="Banfield J.F."/>
        </authorList>
    </citation>
    <scope>NUCLEOTIDE SEQUENCE [LARGE SCALE GENOMIC DNA]</scope>
</reference>
<dbReference type="PIRSF" id="PIRSF003101">
    <property type="entry name" value="FtsA"/>
    <property type="match status" value="1"/>
</dbReference>
<sequence length="425" mass="44715">MSKAKVIAGIDIGSSKVSTLIAQFNKEEEKISIVGVSSVDSKGVRKGQIVDIDEASSAVINSVESAERMAGYSLDHAFVTIGGGHIESKNSHGVVAVSYPSGEIGPGDVDRVIDAARAMSMPESREILHVIPREYKVDGETQVKDPEGMSGVRLEVQTHLITGSSTAAKNITKCISEAGIVPDGLVFSGLASSFSVLTDTEKELGVVLIDIGGGTTSITAFVEGAIIHSSVFPIGGKNVTNDIAAGLRISLESAEKLKVTLSNPKKKVSEDLETEDDLDMTKLGIEDGEKRISQKTLIDGIIKPRLNEIFTMVAMELSSKGVIGKVPSGVVVTGGCALCIGTQESARRMLSLPARIGFPKGVTGLIEEVENPAFAACVGLLFFGITEQETAPKWTSTGIFSKIGKDLPVKGAVGKFSDLFKKLLP</sequence>
<dbReference type="GO" id="GO:0009898">
    <property type="term" value="C:cytoplasmic side of plasma membrane"/>
    <property type="evidence" value="ECO:0007669"/>
    <property type="project" value="UniProtKB-UniRule"/>
</dbReference>
<evidence type="ECO:0000259" key="7">
    <source>
        <dbReference type="SMART" id="SM00842"/>
    </source>
</evidence>
<dbReference type="Gene3D" id="3.30.420.40">
    <property type="match status" value="2"/>
</dbReference>
<evidence type="ECO:0000256" key="6">
    <source>
        <dbReference type="PIRNR" id="PIRNR003101"/>
    </source>
</evidence>
<dbReference type="NCBIfam" id="TIGR01174">
    <property type="entry name" value="ftsA"/>
    <property type="match status" value="1"/>
</dbReference>
<dbReference type="AlphaFoldDB" id="A0A1G1VDQ3"/>
<dbReference type="InterPro" id="IPR020823">
    <property type="entry name" value="Cell_div_FtsA"/>
</dbReference>
<evidence type="ECO:0000256" key="1">
    <source>
        <dbReference type="ARBA" id="ARBA00022475"/>
    </source>
</evidence>
<name>A0A1G1VDQ3_9BACT</name>
<dbReference type="SMART" id="SM00842">
    <property type="entry name" value="FtsA"/>
    <property type="match status" value="1"/>
</dbReference>
<evidence type="ECO:0000313" key="8">
    <source>
        <dbReference type="EMBL" id="OGY13568.1"/>
    </source>
</evidence>
<dbReference type="Pfam" id="PF14450">
    <property type="entry name" value="FtsA"/>
    <property type="match status" value="1"/>
</dbReference>
<evidence type="ECO:0000256" key="4">
    <source>
        <dbReference type="ARBA" id="ARBA00023306"/>
    </source>
</evidence>
<keyword evidence="3 5" id="KW-0472">Membrane</keyword>
<gene>
    <name evidence="5" type="primary">ftsA</name>
    <name evidence="8" type="ORF">A3A77_04235</name>
</gene>
<keyword evidence="2 5" id="KW-0132">Cell division</keyword>
<keyword evidence="1 5" id="KW-1003">Cell membrane</keyword>
<dbReference type="EMBL" id="MHCC01000013">
    <property type="protein sequence ID" value="OGY13568.1"/>
    <property type="molecule type" value="Genomic_DNA"/>
</dbReference>
<dbReference type="InterPro" id="IPR003494">
    <property type="entry name" value="SHS2_FtsA"/>
</dbReference>